<dbReference type="PANTHER" id="PTHR30427">
    <property type="entry name" value="TRANSCRIPTIONAL ACTIVATOR PROTEIN LYSR"/>
    <property type="match status" value="1"/>
</dbReference>
<dbReference type="InterPro" id="IPR036388">
    <property type="entry name" value="WH-like_DNA-bd_sf"/>
</dbReference>
<reference evidence="6 7" key="1">
    <citation type="submission" date="2016-10" db="EMBL/GenBank/DDBJ databases">
        <authorList>
            <person name="de Groot N.N."/>
        </authorList>
    </citation>
    <scope>NUCLEOTIDE SEQUENCE [LARGE SCALE GENOMIC DNA]</scope>
    <source>
        <strain evidence="6 7">DSM 2698</strain>
    </source>
</reference>
<feature type="domain" description="HTH lysR-type" evidence="5">
    <location>
        <begin position="1"/>
        <end position="58"/>
    </location>
</feature>
<sequence>MNFRQIEVFRAVIEAGSMTGAAAALNISQPGVTKTIAALEASCGYPLFTRSAGRITPTPEARQLHQTTERVFVGIDEIKRASSNIRDRVAGHLAIASFPALASRYLPRVLSSFLHDRGGVKLSLQGTASRQVILAAAAQQIDVGISILQSDDAAIETEHLHRLERVCVLPAGHRLASAERIRLYDLRNEPFISLDAFDPERLAIEKMFSDLGVGRHDQIETRHSDSACAFVANGLGTTIVDPFTPLAFGDAVVARPLTPPVYLNVWTLWPRHRIRSKLAIEFVQTLRRSLQTHTPGSL</sequence>
<dbReference type="SUPFAM" id="SSF53850">
    <property type="entry name" value="Periplasmic binding protein-like II"/>
    <property type="match status" value="1"/>
</dbReference>
<keyword evidence="3 6" id="KW-0238">DNA-binding</keyword>
<dbReference type="EMBL" id="FMVW01000001">
    <property type="protein sequence ID" value="SCZ26141.1"/>
    <property type="molecule type" value="Genomic_DNA"/>
</dbReference>
<evidence type="ECO:0000313" key="6">
    <source>
        <dbReference type="EMBL" id="SCZ26141.1"/>
    </source>
</evidence>
<dbReference type="SUPFAM" id="SSF46785">
    <property type="entry name" value="Winged helix' DNA-binding domain"/>
    <property type="match status" value="1"/>
</dbReference>
<organism evidence="6 7">
    <name type="scientific">Afifella marina DSM 2698</name>
    <dbReference type="NCBI Taxonomy" id="1120955"/>
    <lineage>
        <taxon>Bacteria</taxon>
        <taxon>Pseudomonadati</taxon>
        <taxon>Pseudomonadota</taxon>
        <taxon>Alphaproteobacteria</taxon>
        <taxon>Hyphomicrobiales</taxon>
        <taxon>Afifellaceae</taxon>
        <taxon>Afifella</taxon>
    </lineage>
</organism>
<dbReference type="AlphaFoldDB" id="A0A1G5MND1"/>
<name>A0A1G5MND1_AFIMA</name>
<dbReference type="Pfam" id="PF00126">
    <property type="entry name" value="HTH_1"/>
    <property type="match status" value="1"/>
</dbReference>
<protein>
    <submittedName>
        <fullName evidence="6">DNA-binding transcriptional regulator, LysR family</fullName>
    </submittedName>
</protein>
<keyword evidence="7" id="KW-1185">Reference proteome</keyword>
<evidence type="ECO:0000256" key="4">
    <source>
        <dbReference type="ARBA" id="ARBA00023163"/>
    </source>
</evidence>
<keyword evidence="2" id="KW-0805">Transcription regulation</keyword>
<dbReference type="GO" id="GO:0003700">
    <property type="term" value="F:DNA-binding transcription factor activity"/>
    <property type="evidence" value="ECO:0007669"/>
    <property type="project" value="InterPro"/>
</dbReference>
<dbReference type="InterPro" id="IPR036390">
    <property type="entry name" value="WH_DNA-bd_sf"/>
</dbReference>
<dbReference type="PRINTS" id="PR00039">
    <property type="entry name" value="HTHLYSR"/>
</dbReference>
<evidence type="ECO:0000256" key="2">
    <source>
        <dbReference type="ARBA" id="ARBA00023015"/>
    </source>
</evidence>
<dbReference type="Proteomes" id="UP000199347">
    <property type="component" value="Unassembled WGS sequence"/>
</dbReference>
<evidence type="ECO:0000313" key="7">
    <source>
        <dbReference type="Proteomes" id="UP000199347"/>
    </source>
</evidence>
<gene>
    <name evidence="6" type="ORF">SAMN03080610_00908</name>
</gene>
<dbReference type="STRING" id="1120955.SAMN03080610_00908"/>
<dbReference type="OrthoDB" id="8479870at2"/>
<dbReference type="InterPro" id="IPR000847">
    <property type="entry name" value="LysR_HTH_N"/>
</dbReference>
<dbReference type="PROSITE" id="PS50931">
    <property type="entry name" value="HTH_LYSR"/>
    <property type="match status" value="1"/>
</dbReference>
<evidence type="ECO:0000256" key="1">
    <source>
        <dbReference type="ARBA" id="ARBA00009437"/>
    </source>
</evidence>
<dbReference type="CDD" id="cd08415">
    <property type="entry name" value="PBP2_LysR_opines_like"/>
    <property type="match status" value="1"/>
</dbReference>
<dbReference type="Gene3D" id="3.40.190.290">
    <property type="match status" value="1"/>
</dbReference>
<dbReference type="RefSeq" id="WP_092809888.1">
    <property type="nucleotide sequence ID" value="NZ_FMVW01000001.1"/>
</dbReference>
<dbReference type="Pfam" id="PF03466">
    <property type="entry name" value="LysR_substrate"/>
    <property type="match status" value="1"/>
</dbReference>
<dbReference type="PANTHER" id="PTHR30427:SF1">
    <property type="entry name" value="TRANSCRIPTIONAL ACTIVATOR PROTEIN LYSR"/>
    <property type="match status" value="1"/>
</dbReference>
<dbReference type="GO" id="GO:0043565">
    <property type="term" value="F:sequence-specific DNA binding"/>
    <property type="evidence" value="ECO:0007669"/>
    <property type="project" value="TreeGrafter"/>
</dbReference>
<dbReference type="Gene3D" id="1.10.10.10">
    <property type="entry name" value="Winged helix-like DNA-binding domain superfamily/Winged helix DNA-binding domain"/>
    <property type="match status" value="1"/>
</dbReference>
<dbReference type="InterPro" id="IPR037424">
    <property type="entry name" value="NocR_PBP2"/>
</dbReference>
<comment type="similarity">
    <text evidence="1">Belongs to the LysR transcriptional regulatory family.</text>
</comment>
<dbReference type="InterPro" id="IPR005119">
    <property type="entry name" value="LysR_subst-bd"/>
</dbReference>
<accession>A0A1G5MND1</accession>
<proteinExistence type="inferred from homology"/>
<evidence type="ECO:0000259" key="5">
    <source>
        <dbReference type="PROSITE" id="PS50931"/>
    </source>
</evidence>
<dbReference type="GO" id="GO:0010628">
    <property type="term" value="P:positive regulation of gene expression"/>
    <property type="evidence" value="ECO:0007669"/>
    <property type="project" value="TreeGrafter"/>
</dbReference>
<keyword evidence="4" id="KW-0804">Transcription</keyword>
<evidence type="ECO:0000256" key="3">
    <source>
        <dbReference type="ARBA" id="ARBA00023125"/>
    </source>
</evidence>